<evidence type="ECO:0000256" key="1">
    <source>
        <dbReference type="SAM" id="MobiDB-lite"/>
    </source>
</evidence>
<name>A0AAV5V1S2_9BILA</name>
<evidence type="ECO:0000313" key="2">
    <source>
        <dbReference type="EMBL" id="GMT12696.1"/>
    </source>
</evidence>
<feature type="region of interest" description="Disordered" evidence="1">
    <location>
        <begin position="100"/>
        <end position="122"/>
    </location>
</feature>
<feature type="non-terminal residue" evidence="2">
    <location>
        <position position="122"/>
    </location>
</feature>
<reference evidence="2" key="1">
    <citation type="submission" date="2023-10" db="EMBL/GenBank/DDBJ databases">
        <title>Genome assembly of Pristionchus species.</title>
        <authorList>
            <person name="Yoshida K."/>
            <person name="Sommer R.J."/>
        </authorList>
    </citation>
    <scope>NUCLEOTIDE SEQUENCE</scope>
    <source>
        <strain evidence="2">RS5133</strain>
    </source>
</reference>
<sequence>PDHKNPRVLYERDHEHARSWNPGVYELENTEEATEYGHVQVIRKPTTLGPYYQRDYCAPTASSQQIPKVSPSVPRISPTVPSTTPSIALQSHYSIPVVINEPPQPTQPSIPMDRRGSNTLGV</sequence>
<gene>
    <name evidence="2" type="ORF">PFISCL1PPCAC_3993</name>
</gene>
<accession>A0AAV5V1S2</accession>
<dbReference type="EMBL" id="BTSY01000002">
    <property type="protein sequence ID" value="GMT12696.1"/>
    <property type="molecule type" value="Genomic_DNA"/>
</dbReference>
<proteinExistence type="predicted"/>
<comment type="caution">
    <text evidence="2">The sequence shown here is derived from an EMBL/GenBank/DDBJ whole genome shotgun (WGS) entry which is preliminary data.</text>
</comment>
<organism evidence="2 3">
    <name type="scientific">Pristionchus fissidentatus</name>
    <dbReference type="NCBI Taxonomy" id="1538716"/>
    <lineage>
        <taxon>Eukaryota</taxon>
        <taxon>Metazoa</taxon>
        <taxon>Ecdysozoa</taxon>
        <taxon>Nematoda</taxon>
        <taxon>Chromadorea</taxon>
        <taxon>Rhabditida</taxon>
        <taxon>Rhabditina</taxon>
        <taxon>Diplogasteromorpha</taxon>
        <taxon>Diplogasteroidea</taxon>
        <taxon>Neodiplogasteridae</taxon>
        <taxon>Pristionchus</taxon>
    </lineage>
</organism>
<keyword evidence="3" id="KW-1185">Reference proteome</keyword>
<dbReference type="AlphaFoldDB" id="A0AAV5V1S2"/>
<dbReference type="Proteomes" id="UP001432322">
    <property type="component" value="Unassembled WGS sequence"/>
</dbReference>
<evidence type="ECO:0000313" key="3">
    <source>
        <dbReference type="Proteomes" id="UP001432322"/>
    </source>
</evidence>
<protein>
    <submittedName>
        <fullName evidence="2">Uncharacterized protein</fullName>
    </submittedName>
</protein>
<feature type="non-terminal residue" evidence="2">
    <location>
        <position position="1"/>
    </location>
</feature>
<feature type="region of interest" description="Disordered" evidence="1">
    <location>
        <begin position="63"/>
        <end position="85"/>
    </location>
</feature>